<accession>A0AA86QUW8</accession>
<dbReference type="EMBL" id="CAXDID020000354">
    <property type="protein sequence ID" value="CAL6081638.1"/>
    <property type="molecule type" value="Genomic_DNA"/>
</dbReference>
<protein>
    <submittedName>
        <fullName evidence="1">Uncharacterized protein</fullName>
    </submittedName>
</protein>
<evidence type="ECO:0000313" key="1">
    <source>
        <dbReference type="EMBL" id="CAI9960093.1"/>
    </source>
</evidence>
<reference evidence="1" key="1">
    <citation type="submission" date="2023-06" db="EMBL/GenBank/DDBJ databases">
        <authorList>
            <person name="Kurt Z."/>
        </authorList>
    </citation>
    <scope>NUCLEOTIDE SEQUENCE</scope>
</reference>
<sequence length="3500" mass="407632">MAERFVQHYLSKLQVFVPPQSIIQDSVALGSLLQSLSTDILAQIPSFDFKPASQQAHEQNFEMIQKLLESLGSQTDHFLQTIETTVDCVVEAIVLQSQFDNQNGLSGLKAWIQSLLKNYSVEFKQPRFTNSITQKVLFYCYSYSADSLNDYQNFKQSLEKDGIPLLIDFQYENEVNNFYQCALLYQNVVENGRPLYGLRMLNQQIEEGRALDQVDSLILQDAEQFVNRVEIIQKENSEKIDEANVSVELLTMKLNKLLQVNKPDQGLIAELTQIIEKISSQEILQYKLQTSDQTVTSQDLIENLVSLFKNNRQSQQQIFESAAHLQAVQLIGACISSFEAETEQSYQQTHQKIQQLKQSVSNQINFVQFIHQLLLESQNFAQKKSQLFILNSLKEFLNKNSNFQFELNDYTLESDETSFVYEQIKLNLNKQVQLKSKEFINNFLETEFNQLIQFMNSNLKFEQKQKTASVFILNQQIFERLLNIANEPALNKKFEEINDLTAIIKEQNNDDSGSGYQAQYKKLAIEMYDQLVNEFERLKEGVFMQEEQNDVTQVEVIAKLEKIVDGEFIHITEGELNKMRLISLQFECFVNGQQLQNLKKLKKVDQEVLDASINKLETLQNQILQCGEQPRVDNLNFVNLQLLKELTCTMNREISNQIKDMEAVQDKSSKLLQDTAQQILLQFSELKQIDQIFQQLSKRLSSKMSSTEAHELFDNIRKLQNQLYVPNLNHLDNNCPLIQQRFRSIFDLILKQNLTMSVINVETTMKLLSVALKLLNEYDQLTISIQKFAERVERVLAVLLQSQILRKRCTIILQQLANYINGYTISQMIQGLKVSQTASYNSIQLIQMSFNGELADELIDDIESGKLVVKDLPDEDALQDILQQQFAVSQGNFKTVQIISQLFKAQEKEVQKLMKYGGREDLDIIDEKVDFIAKVYDEISLVTEQYTNVLKQKEEFARDLNLIRQQVVNKQIEETNFEMNCFKMREALDLLKDVQSYIREDEIEDILGAIDIQLNQIRESFLELIQIDVNQDIKFHSLLATQMELHFKQFDLDYIEIYLELLSDNISKQNELIPNIQQNTQKVKVQSELALTNILNSKVVVENHQQHPQQLFSVNSINLTKEKLQDIRNSIQQSYDEKMQLLIQLEMNDEAEQIQNQDKDVYNYISKAFSQFQSYVNEKDITIMPQMIFSDTKHCYLNFVDKVQSINKTVGNTSQITKKSRELQLQAINQLNTFLNQLVQAIMTFYDTIVLNKQKIETNKFSLEQFNEFLMMKSGIQQVCQVIDLLINFTTSQNVHNLINQVQTPLSVISSVVKLQLPQAVLTQLQLLTSNQYQLLKIKDQLLIISKQAFDRKNLNEVDFTKTYLLEDLYAEFLANAEQYMITESKVQNVQKYENSQLQQQILENVTQQLVSVNQPLLDKHLFYEQFGFESDKLLLAGSQETVSRILKQQSNFVKYGNELNISVGKLMNTEIALTQEDSIQRQQIQLVKTIQEKQQKSVRQEMSNQLAQELLNTFKLVDFSDQFDKQVQEILQKLLAVPEQQQSLQNNYKIKEKINELLKQTKSLEDKLQLRQKCTYSVGRITIPFNLLILLAQQKLKMLDDNQNDFEQQLQIMTQLDVNIGKIKDIIVQIKRLESIAFQVDKNTQNPDTLQLQMNQLQQNYITLQSLVMQVIKLLKTIAQLLSQLCICSNNQQIVEQLELYKENFEQINTIQSSMQVYVQKILLMKQQLKQFQVEQDMFLINQYMQSLNENQKLQMSGQATQNIQTPSQFSTKLTSVEGRKQFIRQLKMLMNEINFDDETFAMNYNIQGQRADDDIDWQQMEFEAVKCLLQSCVDNILILQQSIILVDKDSQKALRWLTDVILDPVEDLQIVNLTLSRKLPQSSSSQLISQLNDAKFIINSIEQRKNQIKEYITDVDEFETKLVACREQLDLLVYQHKQFINDAIMNVINVFNQQNELSDNHLVNIENNVLSIFVQILKQNEVFRIKFDDALVIYVQLMNQVGRDYKMYQMADYIKFVQQITNFVNQINDSAGYVQKLFESHQKLSNYVYEQQAADEQVIELIEFQRHRLQHLEKHSQESVAACCKRQIQQIEMQYDQTKPESMINVLKQEQSIAKNTFETTFVMLQQHAYLNFGYPAEIEQYISDVIYEYESEAIIWIQELRIESETSLQSDSVIKMICQSLDQIDTAQIMLATQQMICTSMHLQIVQSELKTKADFQQFVKNSLFENFSHPQYAEGFYKQVAQQVKVVDQRLPFAYQQIFQLTETFMQDFKLTYERQVQLTVPYIDSLIKYGNITNESQVIQELNKSSQYISSLQTTFDAFVEQIKQYMNNNESRQTVINQFAEDYIKLQRNLDTMLTSLGECIQYSLVQKNETNITRLNMTIEKVNKVYTQYVQLNFWFESCEFKLLMQSICIQRSQNQLEYLKRWQDICLTQQTLSSQQIDSEQNAKEISRLRFELIMFQVMKLQYIQMRQLEVQSLTQNEFMDDFGFEDNSRFEDLCTMYNKFVVSRANPSLDRAVIQQKGIQWEIGMQQELWLRKAIIDYRCLCLQLDQKPTKAFYQKQFETICVNLTDWLSQIKDSFQQITQSAMEASTNIIYTLNNLELQEMAKLIKQQLNNQSIPDNYGYLLPVLTDCQELQSNIKQTRGKYLDLQAQYCFYEILLKSERLVDIDEVDAVILASQMLVEAQSSIKNMMTQIVPKLCSLQSAGLYQQKIHKSNFVLQILSDFENFQSGAFEEIFDKLQTTADVLQNTQFLSQYIPPSLNSHFQDIIFTPMVESMQTALKSQIFDDQDGLMLSFQVFNECFEQKNVEKLIQIAAHIMEYAVYLNYHPIFVSASDPLQQRQRTLICDWEHYRDTLGPIKQYTEFGSYQLILSNLNHMSHLVVQCSKQRIFTSQQSIQKFSGVISLEQSQFTQFTALFAHFVKELNYIKTNYPPMAHYQLLVQLIFSPIHHVLALQAKLIQQTLLNINKQLEAHANILQLPEEFGLFTSNSVFAEISSSFMPFGELLSYLDPLSKQNAVQILFQMTDQFNECVQWLRNLAQNDQEMLRMIQTQRIQGQIVAFDVSMVQVETVLQASYFGAQGQIFKEIAVVQQANQKQTEQKGLIFTSQLNQLEQHYICQNEIFQKETEVQNFTAQHVSQIILFALEHLKSTQTQFKANIKQEALYQPFIIPYNVDYIYTQLGNGLIKQRSMLAKHIFQATISPFVRKFDGTGFVNFTLSKSVIEIMSQQGQAQTDILSSLGQREDRQPMHEYITIADFEANCENIHIAFTTYQQQIQEFFDSQVKLCLKKIAADSTEGSNQLKMLLILQAVASQSNYINNLSEQNGFEKIFYEDGELRAGQLDKILLTQPVIQFLEILIQRLLVLKSEYKKFNVEEVVDQIHQQLYYQQQNLQKIQSQIDKIEQTYFAPAELVRVFKVIYKTLNEPKTPMLLQKMLNIGCELKDLSYNESEIELAVLISDPIVAVCGLIKKEFGAEEFDEADIDALLKIVRGE</sequence>
<gene>
    <name evidence="1" type="ORF">HINF_LOCUS47738</name>
    <name evidence="2" type="ORF">HINF_LOCUS60439</name>
</gene>
<organism evidence="1">
    <name type="scientific">Hexamita inflata</name>
    <dbReference type="NCBI Taxonomy" id="28002"/>
    <lineage>
        <taxon>Eukaryota</taxon>
        <taxon>Metamonada</taxon>
        <taxon>Diplomonadida</taxon>
        <taxon>Hexamitidae</taxon>
        <taxon>Hexamitinae</taxon>
        <taxon>Hexamita</taxon>
    </lineage>
</organism>
<evidence type="ECO:0000313" key="3">
    <source>
        <dbReference type="Proteomes" id="UP001642409"/>
    </source>
</evidence>
<keyword evidence="3" id="KW-1185">Reference proteome</keyword>
<proteinExistence type="predicted"/>
<reference evidence="2 3" key="2">
    <citation type="submission" date="2024-07" db="EMBL/GenBank/DDBJ databases">
        <authorList>
            <person name="Akdeniz Z."/>
        </authorList>
    </citation>
    <scope>NUCLEOTIDE SEQUENCE [LARGE SCALE GENOMIC DNA]</scope>
</reference>
<dbReference type="Proteomes" id="UP001642409">
    <property type="component" value="Unassembled WGS sequence"/>
</dbReference>
<dbReference type="EMBL" id="CATOUU010000928">
    <property type="protein sequence ID" value="CAI9960093.1"/>
    <property type="molecule type" value="Genomic_DNA"/>
</dbReference>
<evidence type="ECO:0000313" key="2">
    <source>
        <dbReference type="EMBL" id="CAL6081638.1"/>
    </source>
</evidence>
<comment type="caution">
    <text evidence="1">The sequence shown here is derived from an EMBL/GenBank/DDBJ whole genome shotgun (WGS) entry which is preliminary data.</text>
</comment>
<name>A0AA86QUW8_9EUKA</name>